<feature type="transmembrane region" description="Helical" evidence="5">
    <location>
        <begin position="497"/>
        <end position="530"/>
    </location>
</feature>
<keyword evidence="4 5" id="KW-0472">Membrane</keyword>
<dbReference type="GO" id="GO:0055085">
    <property type="term" value="P:transmembrane transport"/>
    <property type="evidence" value="ECO:0007669"/>
    <property type="project" value="InterPro"/>
</dbReference>
<keyword evidence="2 5" id="KW-0812">Transmembrane</keyword>
<dbReference type="EMBL" id="LNIX01000005">
    <property type="protein sequence ID" value="OXA53974.1"/>
    <property type="molecule type" value="Genomic_DNA"/>
</dbReference>
<dbReference type="Gene3D" id="3.30.750.24">
    <property type="entry name" value="STAS domain"/>
    <property type="match status" value="1"/>
</dbReference>
<comment type="caution">
    <text evidence="7">The sequence shown here is derived from an EMBL/GenBank/DDBJ whole genome shotgun (WGS) entry which is preliminary data.</text>
</comment>
<gene>
    <name evidence="7" type="ORF">Fcan01_11689</name>
</gene>
<dbReference type="SUPFAM" id="SSF52091">
    <property type="entry name" value="SpoIIaa-like"/>
    <property type="match status" value="1"/>
</dbReference>
<sequence length="733" mass="80901">MCVMEKQYLHEYTPGPRSPHINGILPMSATSPGNLFLQHFHSQLSSVGLDDLPTSELPTNNYNPNHGSSDDDLNTNVPFHEYCTKQARRICPVTKWLPNYNARKCLHDSMAGFLVGLTLIPQCLALGLMAGLPPRYGLFSSFMGCFVYVFLGSTNYITIGPTAIMSIMTWTYGQDKPPEYAVLLAFLTGVITLSMGIMQLGFIVNFISIPVASGFTSAAALTICYTQTKALLGIDFTGISLIEVATGSVKHIREIGEWDVIVGSICLVVLLVLRKLERIFSCLVKRGRPWNKIIWLISVSKGIIVTTVCTIIFSAIGSEEIVGILGFIVPGIPSPTLPPFSFEINSTAIGDSSKPGQIITYTVWKLIREDGSALLVLPFLALMQHSLNAKQFAGSKSIDSTQELIAIGVSNIFASFFSSMPITGGFPCTGVNAASGVETPMGGIVTGILMLLSLQFLTPYFYYIPKPAIGAMNIISAIFTIDFMMPRRLWRCKKMDLIPWLATFSVSLFAGLQYGVLLGFLISVLFLLYWAASPKIRVNRCKFSQNGARFILVDLDRSLTFPSTEYMRTVLMKCGDKWASGRLPVVIDCFHMHFADYTAAQGILELYKVFNARAQPLILFRLKPSVKRIVTELMVMDDISHISCQTQLKLEKVLKTLCVPSQRGISIKGRDQVLQVTSTEEQDLSIDCESPSIIYPGNTTRQHIARMSFTLGDSVVRISEELQHNNDRNGKSV</sequence>
<dbReference type="AlphaFoldDB" id="A0A226EA09"/>
<feature type="transmembrane region" description="Helical" evidence="5">
    <location>
        <begin position="441"/>
        <end position="462"/>
    </location>
</feature>
<feature type="transmembrane region" description="Helical" evidence="5">
    <location>
        <begin position="468"/>
        <end position="485"/>
    </location>
</feature>
<dbReference type="OMA" id="TMVMDFA"/>
<dbReference type="PANTHER" id="PTHR11814">
    <property type="entry name" value="SULFATE TRANSPORTER"/>
    <property type="match status" value="1"/>
</dbReference>
<dbReference type="PROSITE" id="PS50801">
    <property type="entry name" value="STAS"/>
    <property type="match status" value="1"/>
</dbReference>
<protein>
    <submittedName>
        <fullName evidence="7">Sodium-independent sulfate anion transporter</fullName>
    </submittedName>
</protein>
<proteinExistence type="predicted"/>
<evidence type="ECO:0000256" key="3">
    <source>
        <dbReference type="ARBA" id="ARBA00022989"/>
    </source>
</evidence>
<feature type="transmembrane region" description="Helical" evidence="5">
    <location>
        <begin position="255"/>
        <end position="273"/>
    </location>
</feature>
<dbReference type="Pfam" id="PF00916">
    <property type="entry name" value="Sulfate_transp"/>
    <property type="match status" value="1"/>
</dbReference>
<dbReference type="InterPro" id="IPR036513">
    <property type="entry name" value="STAS_dom_sf"/>
</dbReference>
<accession>A0A226EA09</accession>
<organism evidence="7 8">
    <name type="scientific">Folsomia candida</name>
    <name type="common">Springtail</name>
    <dbReference type="NCBI Taxonomy" id="158441"/>
    <lineage>
        <taxon>Eukaryota</taxon>
        <taxon>Metazoa</taxon>
        <taxon>Ecdysozoa</taxon>
        <taxon>Arthropoda</taxon>
        <taxon>Hexapoda</taxon>
        <taxon>Collembola</taxon>
        <taxon>Entomobryomorpha</taxon>
        <taxon>Isotomoidea</taxon>
        <taxon>Isotomidae</taxon>
        <taxon>Proisotominae</taxon>
        <taxon>Folsomia</taxon>
    </lineage>
</organism>
<comment type="subcellular location">
    <subcellularLocation>
        <location evidence="1">Membrane</location>
        <topology evidence="1">Multi-pass membrane protein</topology>
    </subcellularLocation>
</comment>
<evidence type="ECO:0000256" key="2">
    <source>
        <dbReference type="ARBA" id="ARBA00022692"/>
    </source>
</evidence>
<dbReference type="InterPro" id="IPR002645">
    <property type="entry name" value="STAS_dom"/>
</dbReference>
<feature type="transmembrane region" description="Helical" evidence="5">
    <location>
        <begin position="180"/>
        <end position="197"/>
    </location>
</feature>
<dbReference type="Proteomes" id="UP000198287">
    <property type="component" value="Unassembled WGS sequence"/>
</dbReference>
<dbReference type="InterPro" id="IPR001902">
    <property type="entry name" value="SLC26A/SulP_fam"/>
</dbReference>
<dbReference type="CDD" id="cd07042">
    <property type="entry name" value="STAS_SulP_like_sulfate_transporter"/>
    <property type="match status" value="1"/>
</dbReference>
<evidence type="ECO:0000256" key="4">
    <source>
        <dbReference type="ARBA" id="ARBA00023136"/>
    </source>
</evidence>
<dbReference type="Pfam" id="PF01740">
    <property type="entry name" value="STAS"/>
    <property type="match status" value="1"/>
</dbReference>
<dbReference type="OrthoDB" id="288203at2759"/>
<feature type="transmembrane region" description="Helical" evidence="5">
    <location>
        <begin position="138"/>
        <end position="159"/>
    </location>
</feature>
<keyword evidence="3 5" id="KW-1133">Transmembrane helix</keyword>
<feature type="transmembrane region" description="Helical" evidence="5">
    <location>
        <begin position="111"/>
        <end position="132"/>
    </location>
</feature>
<feature type="transmembrane region" description="Helical" evidence="5">
    <location>
        <begin position="404"/>
        <end position="429"/>
    </location>
</feature>
<evidence type="ECO:0000313" key="7">
    <source>
        <dbReference type="EMBL" id="OXA53974.1"/>
    </source>
</evidence>
<feature type="transmembrane region" description="Helical" evidence="5">
    <location>
        <begin position="293"/>
        <end position="316"/>
    </location>
</feature>
<evidence type="ECO:0000256" key="1">
    <source>
        <dbReference type="ARBA" id="ARBA00004141"/>
    </source>
</evidence>
<feature type="domain" description="STAS" evidence="6">
    <location>
        <begin position="551"/>
        <end position="630"/>
    </location>
</feature>
<evidence type="ECO:0000259" key="6">
    <source>
        <dbReference type="PROSITE" id="PS50801"/>
    </source>
</evidence>
<reference evidence="7 8" key="1">
    <citation type="submission" date="2015-12" db="EMBL/GenBank/DDBJ databases">
        <title>The genome of Folsomia candida.</title>
        <authorList>
            <person name="Faddeeva A."/>
            <person name="Derks M.F."/>
            <person name="Anvar Y."/>
            <person name="Smit S."/>
            <person name="Van Straalen N."/>
            <person name="Roelofs D."/>
        </authorList>
    </citation>
    <scope>NUCLEOTIDE SEQUENCE [LARGE SCALE GENOMIC DNA]</scope>
    <source>
        <strain evidence="7 8">VU population</strain>
        <tissue evidence="7">Whole body</tissue>
    </source>
</reference>
<dbReference type="InterPro" id="IPR011547">
    <property type="entry name" value="SLC26A/SulP_dom"/>
</dbReference>
<name>A0A226EA09_FOLCA</name>
<dbReference type="GO" id="GO:0016020">
    <property type="term" value="C:membrane"/>
    <property type="evidence" value="ECO:0007669"/>
    <property type="project" value="UniProtKB-SubCell"/>
</dbReference>
<evidence type="ECO:0000313" key="8">
    <source>
        <dbReference type="Proteomes" id="UP000198287"/>
    </source>
</evidence>
<evidence type="ECO:0000256" key="5">
    <source>
        <dbReference type="SAM" id="Phobius"/>
    </source>
</evidence>
<keyword evidence="8" id="KW-1185">Reference proteome</keyword>